<dbReference type="OrthoDB" id="8186973at2759"/>
<evidence type="ECO:0000256" key="1">
    <source>
        <dbReference type="SAM" id="MobiDB-lite"/>
    </source>
</evidence>
<evidence type="ECO:0000313" key="3">
    <source>
        <dbReference type="EMBL" id="GFG35161.1"/>
    </source>
</evidence>
<sequence>ANAVPAWAIVVIVSCSMIIFGGIMYVIMKKIILGSDNSSSDGATVTPYRSDDEV</sequence>
<keyword evidence="2" id="KW-0472">Membrane</keyword>
<evidence type="ECO:0000313" key="4">
    <source>
        <dbReference type="Proteomes" id="UP000502823"/>
    </source>
</evidence>
<comment type="caution">
    <text evidence="3">The sequence shown here is derived from an EMBL/GenBank/DDBJ whole genome shotgun (WGS) entry which is preliminary data.</text>
</comment>
<keyword evidence="2" id="KW-1133">Transmembrane helix</keyword>
<feature type="transmembrane region" description="Helical" evidence="2">
    <location>
        <begin position="6"/>
        <end position="28"/>
    </location>
</feature>
<dbReference type="Proteomes" id="UP000502823">
    <property type="component" value="Unassembled WGS sequence"/>
</dbReference>
<name>A0A6L2PRB3_COPFO</name>
<dbReference type="InParanoid" id="A0A6L2PRB3"/>
<keyword evidence="4" id="KW-1185">Reference proteome</keyword>
<accession>A0A6L2PRB3</accession>
<protein>
    <submittedName>
        <fullName evidence="3">Uncharacterized protein</fullName>
    </submittedName>
</protein>
<feature type="region of interest" description="Disordered" evidence="1">
    <location>
        <begin position="35"/>
        <end position="54"/>
    </location>
</feature>
<dbReference type="EMBL" id="BLKM01012012">
    <property type="protein sequence ID" value="GFG35161.1"/>
    <property type="molecule type" value="Genomic_DNA"/>
</dbReference>
<organism evidence="3 4">
    <name type="scientific">Coptotermes formosanus</name>
    <name type="common">Formosan subterranean termite</name>
    <dbReference type="NCBI Taxonomy" id="36987"/>
    <lineage>
        <taxon>Eukaryota</taxon>
        <taxon>Metazoa</taxon>
        <taxon>Ecdysozoa</taxon>
        <taxon>Arthropoda</taxon>
        <taxon>Hexapoda</taxon>
        <taxon>Insecta</taxon>
        <taxon>Pterygota</taxon>
        <taxon>Neoptera</taxon>
        <taxon>Polyneoptera</taxon>
        <taxon>Dictyoptera</taxon>
        <taxon>Blattodea</taxon>
        <taxon>Blattoidea</taxon>
        <taxon>Termitoidae</taxon>
        <taxon>Rhinotermitidae</taxon>
        <taxon>Coptotermes</taxon>
    </lineage>
</organism>
<keyword evidence="2" id="KW-0812">Transmembrane</keyword>
<evidence type="ECO:0000256" key="2">
    <source>
        <dbReference type="SAM" id="Phobius"/>
    </source>
</evidence>
<dbReference type="AlphaFoldDB" id="A0A6L2PRB3"/>
<feature type="non-terminal residue" evidence="3">
    <location>
        <position position="1"/>
    </location>
</feature>
<proteinExistence type="predicted"/>
<gene>
    <name evidence="3" type="ORF">Cfor_02741</name>
</gene>
<reference evidence="4" key="1">
    <citation type="submission" date="2020-01" db="EMBL/GenBank/DDBJ databases">
        <title>Draft genome sequence of the Termite Coptotermes fromosanus.</title>
        <authorList>
            <person name="Itakura S."/>
            <person name="Yosikawa Y."/>
            <person name="Umezawa K."/>
        </authorList>
    </citation>
    <scope>NUCLEOTIDE SEQUENCE [LARGE SCALE GENOMIC DNA]</scope>
</reference>